<dbReference type="UniPathway" id="UPA00213"/>
<dbReference type="InterPro" id="IPR002401">
    <property type="entry name" value="Cyt_P450_E_grp-I"/>
</dbReference>
<comment type="caution">
    <text evidence="7">The sequence shown here is derived from an EMBL/GenBank/DDBJ whole genome shotgun (WGS) entry which is preliminary data.</text>
</comment>
<reference evidence="7" key="1">
    <citation type="journal article" date="2019" name="Sci. Rep.">
        <title>Draft genome of Tanacetum cinerariifolium, the natural source of mosquito coil.</title>
        <authorList>
            <person name="Yamashiro T."/>
            <person name="Shiraishi A."/>
            <person name="Satake H."/>
            <person name="Nakayama K."/>
        </authorList>
    </citation>
    <scope>NUCLEOTIDE SEQUENCE</scope>
</reference>
<accession>A0A699TDG0</accession>
<dbReference type="GO" id="GO:0020037">
    <property type="term" value="F:heme binding"/>
    <property type="evidence" value="ECO:0007669"/>
    <property type="project" value="InterPro"/>
</dbReference>
<dbReference type="GO" id="GO:0016705">
    <property type="term" value="F:oxidoreductase activity, acting on paired donors, with incorporation or reduction of molecular oxygen"/>
    <property type="evidence" value="ECO:0007669"/>
    <property type="project" value="InterPro"/>
</dbReference>
<proteinExistence type="inferred from homology"/>
<evidence type="ECO:0000256" key="1">
    <source>
        <dbReference type="ARBA" id="ARBA00001971"/>
    </source>
</evidence>
<evidence type="ECO:0000256" key="3">
    <source>
        <dbReference type="ARBA" id="ARBA00022723"/>
    </source>
</evidence>
<evidence type="ECO:0000256" key="2">
    <source>
        <dbReference type="ARBA" id="ARBA00010617"/>
    </source>
</evidence>
<dbReference type="Gene3D" id="1.10.630.10">
    <property type="entry name" value="Cytochrome P450"/>
    <property type="match status" value="1"/>
</dbReference>
<keyword evidence="3 6" id="KW-0479">Metal-binding</keyword>
<protein>
    <submittedName>
        <fullName evidence="7">Cytochrome P450</fullName>
    </submittedName>
</protein>
<organism evidence="7">
    <name type="scientific">Tanacetum cinerariifolium</name>
    <name type="common">Dalmatian daisy</name>
    <name type="synonym">Chrysanthemum cinerariifolium</name>
    <dbReference type="NCBI Taxonomy" id="118510"/>
    <lineage>
        <taxon>Eukaryota</taxon>
        <taxon>Viridiplantae</taxon>
        <taxon>Streptophyta</taxon>
        <taxon>Embryophyta</taxon>
        <taxon>Tracheophyta</taxon>
        <taxon>Spermatophyta</taxon>
        <taxon>Magnoliopsida</taxon>
        <taxon>eudicotyledons</taxon>
        <taxon>Gunneridae</taxon>
        <taxon>Pentapetalae</taxon>
        <taxon>asterids</taxon>
        <taxon>campanulids</taxon>
        <taxon>Asterales</taxon>
        <taxon>Asteraceae</taxon>
        <taxon>Asteroideae</taxon>
        <taxon>Anthemideae</taxon>
        <taxon>Anthemidinae</taxon>
        <taxon>Tanacetum</taxon>
    </lineage>
</organism>
<dbReference type="PANTHER" id="PTHR24296">
    <property type="entry name" value="CYTOCHROME P450"/>
    <property type="match status" value="1"/>
</dbReference>
<feature type="non-terminal residue" evidence="7">
    <location>
        <position position="1"/>
    </location>
</feature>
<evidence type="ECO:0000313" key="7">
    <source>
        <dbReference type="EMBL" id="GFD06734.1"/>
    </source>
</evidence>
<dbReference type="GO" id="GO:0004497">
    <property type="term" value="F:monooxygenase activity"/>
    <property type="evidence" value="ECO:0007669"/>
    <property type="project" value="InterPro"/>
</dbReference>
<keyword evidence="5 6" id="KW-0408">Iron</keyword>
<dbReference type="GO" id="GO:0005506">
    <property type="term" value="F:iron ion binding"/>
    <property type="evidence" value="ECO:0007669"/>
    <property type="project" value="InterPro"/>
</dbReference>
<keyword evidence="6" id="KW-0349">Heme</keyword>
<dbReference type="InterPro" id="IPR001128">
    <property type="entry name" value="Cyt_P450"/>
</dbReference>
<feature type="binding site" description="axial binding residue" evidence="6">
    <location>
        <position position="212"/>
    </location>
    <ligand>
        <name>heme</name>
        <dbReference type="ChEBI" id="CHEBI:30413"/>
    </ligand>
    <ligandPart>
        <name>Fe</name>
        <dbReference type="ChEBI" id="CHEBI:18248"/>
    </ligandPart>
</feature>
<evidence type="ECO:0000256" key="4">
    <source>
        <dbReference type="ARBA" id="ARBA00023002"/>
    </source>
</evidence>
<comment type="cofactor">
    <cofactor evidence="1 6">
        <name>heme</name>
        <dbReference type="ChEBI" id="CHEBI:30413"/>
    </cofactor>
</comment>
<gene>
    <name evidence="7" type="ORF">Tci_878703</name>
</gene>
<dbReference type="InterPro" id="IPR036396">
    <property type="entry name" value="Cyt_P450_sf"/>
</dbReference>
<dbReference type="Pfam" id="PF00067">
    <property type="entry name" value="p450"/>
    <property type="match status" value="1"/>
</dbReference>
<dbReference type="PRINTS" id="PR00463">
    <property type="entry name" value="EP450I"/>
</dbReference>
<dbReference type="PRINTS" id="PR00385">
    <property type="entry name" value="P450"/>
</dbReference>
<dbReference type="AlphaFoldDB" id="A0A699TDG0"/>
<feature type="non-terminal residue" evidence="7">
    <location>
        <position position="213"/>
    </location>
</feature>
<dbReference type="GO" id="GO:0016114">
    <property type="term" value="P:terpenoid biosynthetic process"/>
    <property type="evidence" value="ECO:0007669"/>
    <property type="project" value="UniProtKB-UniPathway"/>
</dbReference>
<evidence type="ECO:0000256" key="6">
    <source>
        <dbReference type="PIRSR" id="PIRSR602401-1"/>
    </source>
</evidence>
<keyword evidence="4" id="KW-0560">Oxidoreductase</keyword>
<evidence type="ECO:0000256" key="5">
    <source>
        <dbReference type="ARBA" id="ARBA00023004"/>
    </source>
</evidence>
<name>A0A699TDG0_TANCI</name>
<sequence>LSDAWKHIDDFIYTCLAKKQNEYNTLICEQPEKGFLLLPIILREIKDKYRSFGDPTKLLRDTITGLMGAGKDTIGSALSWFFYILAKNPHVEDKLLEELFSHLGANEGKRWNAKELDELIYLHGALCESLRLFPPIPLNHKSPSHPDILPSGHKVDHDTMIALSYYSMGRMKSVWGEDCMEIKPERWISTGGGIKHEPSYKFSTFNAGPRSCV</sequence>
<comment type="similarity">
    <text evidence="2">Belongs to the cytochrome P450 family.</text>
</comment>
<dbReference type="EMBL" id="BKCJ011226987">
    <property type="protein sequence ID" value="GFD06734.1"/>
    <property type="molecule type" value="Genomic_DNA"/>
</dbReference>
<dbReference type="SUPFAM" id="SSF48264">
    <property type="entry name" value="Cytochrome P450"/>
    <property type="match status" value="1"/>
</dbReference>